<dbReference type="FunFam" id="3.30.420.10:FF:000031">
    <property type="entry name" value="RNA exonuclease 1"/>
    <property type="match status" value="1"/>
</dbReference>
<evidence type="ECO:0000313" key="8">
    <source>
        <dbReference type="EMBL" id="VUZ47331.1"/>
    </source>
</evidence>
<comment type="similarity">
    <text evidence="2">Belongs to the REXO1/REXO3 family.</text>
</comment>
<evidence type="ECO:0000256" key="4">
    <source>
        <dbReference type="ARBA" id="ARBA00022801"/>
    </source>
</evidence>
<keyword evidence="3" id="KW-0540">Nuclease</keyword>
<protein>
    <recommendedName>
        <fullName evidence="7">Exonuclease domain-containing protein</fullName>
    </recommendedName>
</protein>
<dbReference type="PANTHER" id="PTHR12801">
    <property type="entry name" value="RNA EXONUCLEASE REXO1 / RECO3 FAMILY MEMBER-RELATED"/>
    <property type="match status" value="1"/>
</dbReference>
<dbReference type="SMART" id="SM00479">
    <property type="entry name" value="EXOIII"/>
    <property type="match status" value="1"/>
</dbReference>
<keyword evidence="4" id="KW-0378">Hydrolase</keyword>
<dbReference type="EMBL" id="CABIJS010000233">
    <property type="protein sequence ID" value="VUZ47331.1"/>
    <property type="molecule type" value="Genomic_DNA"/>
</dbReference>
<sequence length="633" mass="72226">MGKECSFVTSRSTPRYYLIEEPSSNLVENSRINCIRNRSLVSLKPVLFANRTRKERSLLPNVGEKFDRRSYSVAPMPATGDRYYRVWRNNSSNPYYNASLFPNDEVQDTTTHISSAVNPGQPIPSTLPPASVYAPGYEYYPPTASAYYPMPSYDVQGYPAISTPTYQSMPSYTDQGMPSSSFIVPQNVLFIGDQHIPASRTSGAPVVIDQEASPQVYTFFQSVTEQDISQPSFTPVPTAMIPRNPRVEYPRSRALSVVADHEIPLSYPSAFMNAGGYEPNPTVTINPFPNRNRAQYFNTQPRPRARSFERMPYNPRLSRPRFPMPMTEEFIPTASLAMKYRRPITYSDFLPFLLNEWLLIKNHFPTPGFEVGKAQFYISGDVERAPMTCIRCEQVIFDIYTECRYHPLKIRQYDEKTRCCQQETSSPGCEVQPFHIHDYNKFHDLDNYIQFGSPLLRGSTDINVFAIDCEMVYTRFGFELARATVVNMNGDIIYDKIVHPSGELLDPNTKYSGLTREDVEQATATLQTVQSDLQRILDKDTILIGHSLENDMIALKIIHDKIVDTSIVFSMNTSPNRKRGLKYLAMKHLYRAIQIDSHDSAEDARTCVDLMKIAISMYQAGTWNMWSRNNEVV</sequence>
<dbReference type="Pfam" id="PF00929">
    <property type="entry name" value="RNase_T"/>
    <property type="match status" value="1"/>
</dbReference>
<evidence type="ECO:0000256" key="2">
    <source>
        <dbReference type="ARBA" id="ARBA00006357"/>
    </source>
</evidence>
<dbReference type="GO" id="GO:0010629">
    <property type="term" value="P:negative regulation of gene expression"/>
    <property type="evidence" value="ECO:0007669"/>
    <property type="project" value="UniProtKB-ARBA"/>
</dbReference>
<dbReference type="PANTHER" id="PTHR12801:SF115">
    <property type="entry name" value="FI18136P1-RELATED"/>
    <property type="match status" value="1"/>
</dbReference>
<keyword evidence="9" id="KW-1185">Reference proteome</keyword>
<feature type="domain" description="Exonuclease" evidence="7">
    <location>
        <begin position="463"/>
        <end position="620"/>
    </location>
</feature>
<keyword evidence="6" id="KW-0539">Nucleus</keyword>
<comment type="subcellular location">
    <subcellularLocation>
        <location evidence="1">Nucleus</location>
    </subcellularLocation>
</comment>
<dbReference type="InterPro" id="IPR047021">
    <property type="entry name" value="REXO1/3/4-like"/>
</dbReference>
<dbReference type="InterPro" id="IPR036397">
    <property type="entry name" value="RNaseH_sf"/>
</dbReference>
<dbReference type="GO" id="GO:0005634">
    <property type="term" value="C:nucleus"/>
    <property type="evidence" value="ECO:0007669"/>
    <property type="project" value="UniProtKB-SubCell"/>
</dbReference>
<keyword evidence="5" id="KW-0269">Exonuclease</keyword>
<evidence type="ECO:0000313" key="9">
    <source>
        <dbReference type="Proteomes" id="UP000321570"/>
    </source>
</evidence>
<accession>A0A564YJ77</accession>
<organism evidence="8 9">
    <name type="scientific">Hymenolepis diminuta</name>
    <name type="common">Rat tapeworm</name>
    <dbReference type="NCBI Taxonomy" id="6216"/>
    <lineage>
        <taxon>Eukaryota</taxon>
        <taxon>Metazoa</taxon>
        <taxon>Spiralia</taxon>
        <taxon>Lophotrochozoa</taxon>
        <taxon>Platyhelminthes</taxon>
        <taxon>Cestoda</taxon>
        <taxon>Eucestoda</taxon>
        <taxon>Cyclophyllidea</taxon>
        <taxon>Hymenolepididae</taxon>
        <taxon>Hymenolepis</taxon>
    </lineage>
</organism>
<dbReference type="InterPro" id="IPR012337">
    <property type="entry name" value="RNaseH-like_sf"/>
</dbReference>
<dbReference type="InterPro" id="IPR034922">
    <property type="entry name" value="REX1-like_exo"/>
</dbReference>
<reference evidence="8 9" key="1">
    <citation type="submission" date="2019-07" db="EMBL/GenBank/DDBJ databases">
        <authorList>
            <person name="Jastrzebski P J."/>
            <person name="Paukszto L."/>
            <person name="Jastrzebski P J."/>
        </authorList>
    </citation>
    <scope>NUCLEOTIDE SEQUENCE [LARGE SCALE GENOMIC DNA]</scope>
    <source>
        <strain evidence="8 9">WMS-il1</strain>
    </source>
</reference>
<dbReference type="GO" id="GO:0004527">
    <property type="term" value="F:exonuclease activity"/>
    <property type="evidence" value="ECO:0007669"/>
    <property type="project" value="UniProtKB-KW"/>
</dbReference>
<gene>
    <name evidence="8" type="ORF">WMSIL1_LOCUS6931</name>
</gene>
<evidence type="ECO:0000256" key="6">
    <source>
        <dbReference type="ARBA" id="ARBA00023242"/>
    </source>
</evidence>
<dbReference type="GO" id="GO:0003676">
    <property type="term" value="F:nucleic acid binding"/>
    <property type="evidence" value="ECO:0007669"/>
    <property type="project" value="InterPro"/>
</dbReference>
<evidence type="ECO:0000259" key="7">
    <source>
        <dbReference type="SMART" id="SM00479"/>
    </source>
</evidence>
<dbReference type="AlphaFoldDB" id="A0A564YJ77"/>
<name>A0A564YJ77_HYMDI</name>
<evidence type="ECO:0000256" key="1">
    <source>
        <dbReference type="ARBA" id="ARBA00004123"/>
    </source>
</evidence>
<evidence type="ECO:0000256" key="5">
    <source>
        <dbReference type="ARBA" id="ARBA00022839"/>
    </source>
</evidence>
<dbReference type="InterPro" id="IPR013520">
    <property type="entry name" value="Ribonucl_H"/>
</dbReference>
<dbReference type="Gene3D" id="3.30.420.10">
    <property type="entry name" value="Ribonuclease H-like superfamily/Ribonuclease H"/>
    <property type="match status" value="1"/>
</dbReference>
<dbReference type="SUPFAM" id="SSF53098">
    <property type="entry name" value="Ribonuclease H-like"/>
    <property type="match status" value="1"/>
</dbReference>
<evidence type="ECO:0000256" key="3">
    <source>
        <dbReference type="ARBA" id="ARBA00022722"/>
    </source>
</evidence>
<dbReference type="Proteomes" id="UP000321570">
    <property type="component" value="Unassembled WGS sequence"/>
</dbReference>
<dbReference type="CDD" id="cd06145">
    <property type="entry name" value="REX1_like"/>
    <property type="match status" value="1"/>
</dbReference>
<proteinExistence type="inferred from homology"/>